<evidence type="ECO:0000313" key="1">
    <source>
        <dbReference type="EMBL" id="ADL35559.1"/>
    </source>
</evidence>
<keyword evidence="2" id="KW-1185">Reference proteome</keyword>
<dbReference type="STRING" id="515622.bpr_I2829"/>
<dbReference type="Proteomes" id="UP000001299">
    <property type="component" value="Chromosome 1"/>
</dbReference>
<protein>
    <submittedName>
        <fullName evidence="1">Uncharacterized protein</fullName>
    </submittedName>
</protein>
<reference evidence="1 2" key="1">
    <citation type="journal article" date="2010" name="PLoS ONE">
        <title>The glycobiome of the rumen bacterium Butyrivibrio proteoclasticus B316(T) highlights adaptation to a polysaccharide-rich environment.</title>
        <authorList>
            <person name="Kelly W.J."/>
            <person name="Leahy S.C."/>
            <person name="Altermann E."/>
            <person name="Yeoman C.J."/>
            <person name="Dunne J.C."/>
            <person name="Kong Z."/>
            <person name="Pacheco D.M."/>
            <person name="Li D."/>
            <person name="Noel S.J."/>
            <person name="Moon C.D."/>
            <person name="Cookson A.L."/>
            <person name="Attwood G.T."/>
        </authorList>
    </citation>
    <scope>NUCLEOTIDE SEQUENCE [LARGE SCALE GENOMIC DNA]</scope>
    <source>
        <strain evidence="2">ATCC 51982 / DSM 14932 / B316</strain>
    </source>
</reference>
<evidence type="ECO:0000313" key="2">
    <source>
        <dbReference type="Proteomes" id="UP000001299"/>
    </source>
</evidence>
<accession>E0S072</accession>
<sequence>MLGNTNKNYYFFLRRFLSFGSTIGDLFTRLSKSSLTPILATLSRLESLFFMLNYSLTLSKEMKEELEALQEVFVPDDPMETEIRDFLDSSKENYVYVSMLFYKALEHNRNFDNTKQGEAKIIADIMDNIPGWDRVTSHNFVEYGKQRDWKREGTPLTDENAMKSIEYVLVG</sequence>
<name>E0S072_BUTPB</name>
<proteinExistence type="predicted"/>
<dbReference type="HOGENOM" id="CLU_1560113_0_0_9"/>
<dbReference type="KEGG" id="bpb:bpr_I2829"/>
<dbReference type="EMBL" id="CP001810">
    <property type="protein sequence ID" value="ADL35559.1"/>
    <property type="molecule type" value="Genomic_DNA"/>
</dbReference>
<organism evidence="1 2">
    <name type="scientific">Butyrivibrio proteoclasticus (strain ATCC 51982 / DSM 14932 / B316)</name>
    <name type="common">Clostridium proteoclasticum</name>
    <dbReference type="NCBI Taxonomy" id="515622"/>
    <lineage>
        <taxon>Bacteria</taxon>
        <taxon>Bacillati</taxon>
        <taxon>Bacillota</taxon>
        <taxon>Clostridia</taxon>
        <taxon>Lachnospirales</taxon>
        <taxon>Lachnospiraceae</taxon>
        <taxon>Butyrivibrio</taxon>
    </lineage>
</organism>
<dbReference type="AlphaFoldDB" id="E0S072"/>
<gene>
    <name evidence="1" type="ordered locus">bpr_I2829</name>
</gene>
<dbReference type="eggNOG" id="COG5545">
    <property type="taxonomic scope" value="Bacteria"/>
</dbReference>